<feature type="compositionally biased region" description="Basic and acidic residues" evidence="1">
    <location>
        <begin position="132"/>
        <end position="146"/>
    </location>
</feature>
<dbReference type="Proteomes" id="UP000245207">
    <property type="component" value="Unassembled WGS sequence"/>
</dbReference>
<dbReference type="InterPro" id="IPR012677">
    <property type="entry name" value="Nucleotide-bd_a/b_plait_sf"/>
</dbReference>
<protein>
    <submittedName>
        <fullName evidence="2">Uncharacterized protein</fullName>
    </submittedName>
</protein>
<dbReference type="STRING" id="35608.A0A2U1MYX7"/>
<dbReference type="Gene3D" id="3.30.70.330">
    <property type="match status" value="1"/>
</dbReference>
<dbReference type="EMBL" id="PKPP01004021">
    <property type="protein sequence ID" value="PWA66458.1"/>
    <property type="molecule type" value="Genomic_DNA"/>
</dbReference>
<dbReference type="CDD" id="cd00590">
    <property type="entry name" value="RRM_SF"/>
    <property type="match status" value="1"/>
</dbReference>
<feature type="compositionally biased region" description="Basic and acidic residues" evidence="1">
    <location>
        <begin position="407"/>
        <end position="427"/>
    </location>
</feature>
<accession>A0A2U1MYX7</accession>
<evidence type="ECO:0000313" key="2">
    <source>
        <dbReference type="EMBL" id="PWA66458.1"/>
    </source>
</evidence>
<feature type="region of interest" description="Disordered" evidence="1">
    <location>
        <begin position="569"/>
        <end position="596"/>
    </location>
</feature>
<feature type="region of interest" description="Disordered" evidence="1">
    <location>
        <begin position="356"/>
        <end position="427"/>
    </location>
</feature>
<organism evidence="2 3">
    <name type="scientific">Artemisia annua</name>
    <name type="common">Sweet wormwood</name>
    <dbReference type="NCBI Taxonomy" id="35608"/>
    <lineage>
        <taxon>Eukaryota</taxon>
        <taxon>Viridiplantae</taxon>
        <taxon>Streptophyta</taxon>
        <taxon>Embryophyta</taxon>
        <taxon>Tracheophyta</taxon>
        <taxon>Spermatophyta</taxon>
        <taxon>Magnoliopsida</taxon>
        <taxon>eudicotyledons</taxon>
        <taxon>Gunneridae</taxon>
        <taxon>Pentapetalae</taxon>
        <taxon>asterids</taxon>
        <taxon>campanulids</taxon>
        <taxon>Asterales</taxon>
        <taxon>Asteraceae</taxon>
        <taxon>Asteroideae</taxon>
        <taxon>Anthemideae</taxon>
        <taxon>Artemisiinae</taxon>
        <taxon>Artemisia</taxon>
    </lineage>
</organism>
<evidence type="ECO:0000313" key="3">
    <source>
        <dbReference type="Proteomes" id="UP000245207"/>
    </source>
</evidence>
<dbReference type="InterPro" id="IPR035979">
    <property type="entry name" value="RBD_domain_sf"/>
</dbReference>
<sequence>MGKLWMVFKKYGMVFYMFMGQRRLRNGKRYGFIRYKSVKDVEGLLSQLQKIKLGNEYLRVHVAYDRNHNDNGRMGGHDKKQETTKMTGNWERNDMNEGRVHIRDARTFVDVVNTGNARRKWMYMEKGADVTNTRHDTGSKEPHDFQNQKGFMDNCGDRAGNERVGRTIIIDDKDLNSEMLKRSVAGEVKATCFLHNLPALCVEQGLNNVEVKLLGGLEVMVVMENAETANNVLEDKDHGLRRWLHKLKKGSSITRTAGRMTWINIMGILISCWNVETFKKIAALHGTILGTSNCSLEGNQSIIYGRVHIRTIKKGLIRKELNMKVQGKIHKVSVVKEIRDIHKIVFQDNSKLRQDSKLEEGEVDMMKDNVSQHEDEKVDDEGDSNSKGEDSSDEEADDMANVNCPVKNHDGRNQEGDEGSRFSGETKVEETIDADFCSSKKSGNETSKEAHREYNNNKCDGGNLDCGPNVAFMGTHDAKETNEVNLEKDADKNNNVDSKCDEEVGQANIPNEKLFIPMDPNQLFNNSCNVLGPNHLFNNACNELGSKPLPNNIGNDMNSQQIIKEDFNDKVNTTDQEGTARRREKREMSPTSSMELNESKLKKKMKASMFNESVEGSIERPFDLGIKSDEIQNINVRMGRRSMRKVKELARKAGVERLGDDTKGTPDAYKEVIEVDGDNGEVFKFGDNHVNGECKAKWDISIDQIKEVGELIGISWAEAENERIDGV</sequence>
<evidence type="ECO:0000256" key="1">
    <source>
        <dbReference type="SAM" id="MobiDB-lite"/>
    </source>
</evidence>
<name>A0A2U1MYX7_ARTAN</name>
<dbReference type="SUPFAM" id="SSF54928">
    <property type="entry name" value="RNA-binding domain, RBD"/>
    <property type="match status" value="1"/>
</dbReference>
<dbReference type="AlphaFoldDB" id="A0A2U1MYX7"/>
<feature type="compositionally biased region" description="Basic and acidic residues" evidence="1">
    <location>
        <begin position="578"/>
        <end position="588"/>
    </location>
</feature>
<proteinExistence type="predicted"/>
<gene>
    <name evidence="2" type="ORF">CTI12_AA324400</name>
</gene>
<reference evidence="2 3" key="1">
    <citation type="journal article" date="2018" name="Mol. Plant">
        <title>The genome of Artemisia annua provides insight into the evolution of Asteraceae family and artemisinin biosynthesis.</title>
        <authorList>
            <person name="Shen Q."/>
            <person name="Zhang L."/>
            <person name="Liao Z."/>
            <person name="Wang S."/>
            <person name="Yan T."/>
            <person name="Shi P."/>
            <person name="Liu M."/>
            <person name="Fu X."/>
            <person name="Pan Q."/>
            <person name="Wang Y."/>
            <person name="Lv Z."/>
            <person name="Lu X."/>
            <person name="Zhang F."/>
            <person name="Jiang W."/>
            <person name="Ma Y."/>
            <person name="Chen M."/>
            <person name="Hao X."/>
            <person name="Li L."/>
            <person name="Tang Y."/>
            <person name="Lv G."/>
            <person name="Zhou Y."/>
            <person name="Sun X."/>
            <person name="Brodelius P.E."/>
            <person name="Rose J.K.C."/>
            <person name="Tang K."/>
        </authorList>
    </citation>
    <scope>NUCLEOTIDE SEQUENCE [LARGE SCALE GENOMIC DNA]</scope>
    <source>
        <strain evidence="3">cv. Huhao1</strain>
        <tissue evidence="2">Leaf</tissue>
    </source>
</reference>
<dbReference type="GO" id="GO:0003676">
    <property type="term" value="F:nucleic acid binding"/>
    <property type="evidence" value="ECO:0007669"/>
    <property type="project" value="InterPro"/>
</dbReference>
<comment type="caution">
    <text evidence="2">The sequence shown here is derived from an EMBL/GenBank/DDBJ whole genome shotgun (WGS) entry which is preliminary data.</text>
</comment>
<feature type="region of interest" description="Disordered" evidence="1">
    <location>
        <begin position="132"/>
        <end position="157"/>
    </location>
</feature>
<keyword evidence="3" id="KW-1185">Reference proteome</keyword>
<feature type="compositionally biased region" description="Basic and acidic residues" evidence="1">
    <location>
        <begin position="356"/>
        <end position="376"/>
    </location>
</feature>